<dbReference type="OrthoDB" id="226486at2"/>
<dbReference type="InterPro" id="IPR036097">
    <property type="entry name" value="HisK_dim/P_sf"/>
</dbReference>
<evidence type="ECO:0000256" key="4">
    <source>
        <dbReference type="ARBA" id="ARBA00022679"/>
    </source>
</evidence>
<dbReference type="Proteomes" id="UP000188604">
    <property type="component" value="Chromosome"/>
</dbReference>
<comment type="catalytic activity">
    <reaction evidence="1">
        <text>ATP + protein L-histidine = ADP + protein N-phospho-L-histidine.</text>
        <dbReference type="EC" id="2.7.13.3"/>
    </reaction>
</comment>
<comment type="caution">
    <text evidence="9">Lacks conserved residue(s) required for the propagation of feature annotation.</text>
</comment>
<dbReference type="InterPro" id="IPR036890">
    <property type="entry name" value="HATPase_C_sf"/>
</dbReference>
<dbReference type="PROSITE" id="PS50109">
    <property type="entry name" value="HIS_KIN"/>
    <property type="match status" value="1"/>
</dbReference>
<feature type="domain" description="Histidine kinase" evidence="11">
    <location>
        <begin position="368"/>
        <end position="618"/>
    </location>
</feature>
<protein>
    <recommendedName>
        <fullName evidence="2">histidine kinase</fullName>
        <ecNumber evidence="2">2.7.13.3</ecNumber>
    </recommendedName>
</protein>
<evidence type="ECO:0000313" key="13">
    <source>
        <dbReference type="EMBL" id="AQS89258.1"/>
    </source>
</evidence>
<dbReference type="PANTHER" id="PTHR43065">
    <property type="entry name" value="SENSOR HISTIDINE KINASE"/>
    <property type="match status" value="1"/>
</dbReference>
<dbReference type="KEGG" id="nch:A0U93_03690"/>
<keyword evidence="10" id="KW-0175">Coiled coil</keyword>
<dbReference type="SUPFAM" id="SSF47384">
    <property type="entry name" value="Homodimeric domain of signal transducing histidine kinase"/>
    <property type="match status" value="1"/>
</dbReference>
<evidence type="ECO:0000259" key="11">
    <source>
        <dbReference type="PROSITE" id="PS50109"/>
    </source>
</evidence>
<proteinExistence type="predicted"/>
<dbReference type="CDD" id="cd00082">
    <property type="entry name" value="HisKA"/>
    <property type="match status" value="1"/>
</dbReference>
<feature type="coiled-coil region" evidence="10">
    <location>
        <begin position="325"/>
        <end position="352"/>
    </location>
</feature>
<dbReference type="STRING" id="320497.A0U93_03690"/>
<dbReference type="SUPFAM" id="SSF52172">
    <property type="entry name" value="CheY-like"/>
    <property type="match status" value="2"/>
</dbReference>
<evidence type="ECO:0000256" key="6">
    <source>
        <dbReference type="ARBA" id="ARBA00022777"/>
    </source>
</evidence>
<keyword evidence="3" id="KW-0597">Phosphoprotein</keyword>
<evidence type="ECO:0000256" key="1">
    <source>
        <dbReference type="ARBA" id="ARBA00000085"/>
    </source>
</evidence>
<dbReference type="InterPro" id="IPR003594">
    <property type="entry name" value="HATPase_dom"/>
</dbReference>
<dbReference type="AlphaFoldDB" id="A0A1U9KTU6"/>
<evidence type="ECO:0000256" key="10">
    <source>
        <dbReference type="SAM" id="Coils"/>
    </source>
</evidence>
<keyword evidence="5" id="KW-0547">Nucleotide-binding</keyword>
<dbReference type="SMART" id="SM00387">
    <property type="entry name" value="HATPase_c"/>
    <property type="match status" value="1"/>
</dbReference>
<dbReference type="GO" id="GO:0000155">
    <property type="term" value="F:phosphorelay sensor kinase activity"/>
    <property type="evidence" value="ECO:0007669"/>
    <property type="project" value="InterPro"/>
</dbReference>
<evidence type="ECO:0000256" key="7">
    <source>
        <dbReference type="ARBA" id="ARBA00022840"/>
    </source>
</evidence>
<dbReference type="InterPro" id="IPR005467">
    <property type="entry name" value="His_kinase_dom"/>
</dbReference>
<keyword evidence="4" id="KW-0808">Transferase</keyword>
<evidence type="ECO:0000313" key="14">
    <source>
        <dbReference type="Proteomes" id="UP000188604"/>
    </source>
</evidence>
<accession>A0A1U9KTU6</accession>
<dbReference type="Gene3D" id="3.40.50.2300">
    <property type="match status" value="2"/>
</dbReference>
<dbReference type="Pfam" id="PF02518">
    <property type="entry name" value="HATPase_c"/>
    <property type="match status" value="1"/>
</dbReference>
<dbReference type="Pfam" id="PF00072">
    <property type="entry name" value="Response_reg"/>
    <property type="match status" value="1"/>
</dbReference>
<dbReference type="PANTHER" id="PTHR43065:SF10">
    <property type="entry name" value="PEROXIDE STRESS-ACTIVATED HISTIDINE KINASE MAK3"/>
    <property type="match status" value="1"/>
</dbReference>
<dbReference type="EC" id="2.7.13.3" evidence="2"/>
<keyword evidence="6 13" id="KW-0418">Kinase</keyword>
<evidence type="ECO:0000259" key="12">
    <source>
        <dbReference type="PROSITE" id="PS50110"/>
    </source>
</evidence>
<organism evidence="13 14">
    <name type="scientific">Neoasaia chiangmaiensis</name>
    <dbReference type="NCBI Taxonomy" id="320497"/>
    <lineage>
        <taxon>Bacteria</taxon>
        <taxon>Pseudomonadati</taxon>
        <taxon>Pseudomonadota</taxon>
        <taxon>Alphaproteobacteria</taxon>
        <taxon>Acetobacterales</taxon>
        <taxon>Acetobacteraceae</taxon>
        <taxon>Neoasaia</taxon>
    </lineage>
</organism>
<keyword evidence="14" id="KW-1185">Reference proteome</keyword>
<evidence type="ECO:0000256" key="8">
    <source>
        <dbReference type="ARBA" id="ARBA00023012"/>
    </source>
</evidence>
<dbReference type="InterPro" id="IPR004358">
    <property type="entry name" value="Sig_transdc_His_kin-like_C"/>
</dbReference>
<evidence type="ECO:0000256" key="9">
    <source>
        <dbReference type="PROSITE-ProRule" id="PRU00169"/>
    </source>
</evidence>
<dbReference type="PRINTS" id="PR00344">
    <property type="entry name" value="BCTRLSENSOR"/>
</dbReference>
<dbReference type="SUPFAM" id="SSF55874">
    <property type="entry name" value="ATPase domain of HSP90 chaperone/DNA topoisomerase II/histidine kinase"/>
    <property type="match status" value="1"/>
</dbReference>
<dbReference type="Gene3D" id="1.10.287.130">
    <property type="match status" value="1"/>
</dbReference>
<gene>
    <name evidence="13" type="ORF">A0U93_03690</name>
</gene>
<evidence type="ECO:0000256" key="5">
    <source>
        <dbReference type="ARBA" id="ARBA00022741"/>
    </source>
</evidence>
<sequence length="630" mass="67960">MTGDNGSPRILLVEESEAQAHQLYRMLEQNGFDVRLVGSGEAALATLEETLPDLVVSGYHLPGMNGGQMARQFRMNAATRSIPVLMLTEDVAPGLEREGLESGADAYIAKSAHPDLLVLRMRALLREGSDLIQAEEAGRFRRARIVIVTGPDDNDDKEGAWSDGPGWERDAQGASLGELLWRDGHTVTTVAGSGELIRGGWLGGDEGPDCLVIDLTSPAMDGIAFCRRLDGRRQDVLEAGGVPFRILGIIDAERFRRHSAADLFDAGIDDLVPSDIAPDVLALRIRVMVRRKLAQDELRQQEIKRQVREVALQTAQSEARAVAAKATMAEALAQANAELADANARLLETQAKLVQTAKMASLGELVAGIAHEINNPLAFTLAHEETVARALGQLCTLTEADPPGRRDALLEKCTTRIGSMRLGLQRIQNLVLSLRRFSRLDESAFQDVDVVEAIDTALALLTHKFGQDIIVERHLAAPRTLVCQPALVHQVVMNIVSNAADAIRSLGCEKGEGDAASRERDVPLGRIVIETALLHLEYGARYVITIADDGPGISPDIRARVFEPFFTTKPVGMGTGLGLAIAYGVIEAHGGSIEIDDAMLQGGQRRGARFTLSIPVRITATGPVTIGRKS</sequence>
<dbReference type="Gene3D" id="3.30.565.10">
    <property type="entry name" value="Histidine kinase-like ATPase, C-terminal domain"/>
    <property type="match status" value="1"/>
</dbReference>
<dbReference type="InterPro" id="IPR001789">
    <property type="entry name" value="Sig_transdc_resp-reg_receiver"/>
</dbReference>
<keyword evidence="7" id="KW-0067">ATP-binding</keyword>
<evidence type="ECO:0000256" key="3">
    <source>
        <dbReference type="ARBA" id="ARBA00022553"/>
    </source>
</evidence>
<dbReference type="PROSITE" id="PS50110">
    <property type="entry name" value="RESPONSE_REGULATORY"/>
    <property type="match status" value="1"/>
</dbReference>
<evidence type="ECO:0000256" key="2">
    <source>
        <dbReference type="ARBA" id="ARBA00012438"/>
    </source>
</evidence>
<dbReference type="InterPro" id="IPR003661">
    <property type="entry name" value="HisK_dim/P_dom"/>
</dbReference>
<dbReference type="EMBL" id="CP014691">
    <property type="protein sequence ID" value="AQS89258.1"/>
    <property type="molecule type" value="Genomic_DNA"/>
</dbReference>
<name>A0A1U9KTU6_9PROT</name>
<keyword evidence="8" id="KW-0902">Two-component regulatory system</keyword>
<feature type="domain" description="Response regulatory" evidence="12">
    <location>
        <begin position="9"/>
        <end position="125"/>
    </location>
</feature>
<reference evidence="13 14" key="1">
    <citation type="submission" date="2016-03" db="EMBL/GenBank/DDBJ databases">
        <title>Acetic acid bacteria sequencing.</title>
        <authorList>
            <person name="Brandt J."/>
            <person name="Jakob F."/>
            <person name="Vogel R.F."/>
        </authorList>
    </citation>
    <scope>NUCLEOTIDE SEQUENCE [LARGE SCALE GENOMIC DNA]</scope>
    <source>
        <strain evidence="13 14">NBRC 101099</strain>
    </source>
</reference>
<dbReference type="GO" id="GO:0005524">
    <property type="term" value="F:ATP binding"/>
    <property type="evidence" value="ECO:0007669"/>
    <property type="project" value="UniProtKB-KW"/>
</dbReference>
<dbReference type="SMART" id="SM00448">
    <property type="entry name" value="REC"/>
    <property type="match status" value="1"/>
</dbReference>
<dbReference type="InterPro" id="IPR011006">
    <property type="entry name" value="CheY-like_superfamily"/>
</dbReference>